<protein>
    <submittedName>
        <fullName evidence="1">Uncharacterized protein</fullName>
    </submittedName>
</protein>
<reference evidence="1" key="1">
    <citation type="journal article" date="2015" name="Nature">
        <title>Complex archaea that bridge the gap between prokaryotes and eukaryotes.</title>
        <authorList>
            <person name="Spang A."/>
            <person name="Saw J.H."/>
            <person name="Jorgensen S.L."/>
            <person name="Zaremba-Niedzwiedzka K."/>
            <person name="Martijn J."/>
            <person name="Lind A.E."/>
            <person name="van Eijk R."/>
            <person name="Schleper C."/>
            <person name="Guy L."/>
            <person name="Ettema T.J."/>
        </authorList>
    </citation>
    <scope>NUCLEOTIDE SEQUENCE</scope>
</reference>
<dbReference type="EMBL" id="LAZR01026585">
    <property type="protein sequence ID" value="KKL68260.1"/>
    <property type="molecule type" value="Genomic_DNA"/>
</dbReference>
<dbReference type="AlphaFoldDB" id="A0A0F9GFR8"/>
<comment type="caution">
    <text evidence="1">The sequence shown here is derived from an EMBL/GenBank/DDBJ whole genome shotgun (WGS) entry which is preliminary data.</text>
</comment>
<dbReference type="InterPro" id="IPR020945">
    <property type="entry name" value="DMSO/NO3_reduct_chaperone"/>
</dbReference>
<organism evidence="1">
    <name type="scientific">marine sediment metagenome</name>
    <dbReference type="NCBI Taxonomy" id="412755"/>
    <lineage>
        <taxon>unclassified sequences</taxon>
        <taxon>metagenomes</taxon>
        <taxon>ecological metagenomes</taxon>
    </lineage>
</organism>
<evidence type="ECO:0000313" key="1">
    <source>
        <dbReference type="EMBL" id="KKL68260.1"/>
    </source>
</evidence>
<accession>A0A0F9GFR8</accession>
<dbReference type="InterPro" id="IPR036411">
    <property type="entry name" value="TorD-like_sf"/>
</dbReference>
<name>A0A0F9GFR8_9ZZZZ</name>
<dbReference type="SUPFAM" id="SSF89155">
    <property type="entry name" value="TorD-like"/>
    <property type="match status" value="1"/>
</dbReference>
<dbReference type="Gene3D" id="1.10.3480.10">
    <property type="entry name" value="TorD-like"/>
    <property type="match status" value="1"/>
</dbReference>
<dbReference type="Pfam" id="PF02613">
    <property type="entry name" value="Nitrate_red_del"/>
    <property type="match status" value="1"/>
</dbReference>
<feature type="non-terminal residue" evidence="1">
    <location>
        <position position="136"/>
    </location>
</feature>
<gene>
    <name evidence="1" type="ORF">LCGC14_2126780</name>
</gene>
<proteinExistence type="predicted"/>
<sequence>MTAVRLRGLTTQEELAAAARSAIYRSLAEAFAFPPPELSEAVASGRLLEELRAAAAELPFPISAGDGMEADPTLTHEQMEGEYIRLFDVGPGRPPCPLYEGSHRRGRQKIMEELVRFYEHFGLRHHNGDLPDHLCA</sequence>